<feature type="region of interest" description="Disordered" evidence="1">
    <location>
        <begin position="79"/>
        <end position="121"/>
    </location>
</feature>
<evidence type="ECO:0000256" key="1">
    <source>
        <dbReference type="SAM" id="MobiDB-lite"/>
    </source>
</evidence>
<name>A0A8J5QS16_ZIZPA</name>
<feature type="compositionally biased region" description="Basic and acidic residues" evidence="1">
    <location>
        <begin position="83"/>
        <end position="108"/>
    </location>
</feature>
<reference evidence="2" key="1">
    <citation type="journal article" date="2021" name="bioRxiv">
        <title>Whole Genome Assembly and Annotation of Northern Wild Rice, Zizania palustris L., Supports a Whole Genome Duplication in the Zizania Genus.</title>
        <authorList>
            <person name="Haas M."/>
            <person name="Kono T."/>
            <person name="Macchietto M."/>
            <person name="Millas R."/>
            <person name="McGilp L."/>
            <person name="Shao M."/>
            <person name="Duquette J."/>
            <person name="Hirsch C.N."/>
            <person name="Kimball J."/>
        </authorList>
    </citation>
    <scope>NUCLEOTIDE SEQUENCE</scope>
    <source>
        <tissue evidence="2">Fresh leaf tissue</tissue>
    </source>
</reference>
<proteinExistence type="predicted"/>
<dbReference type="EMBL" id="JAAALK010001700">
    <property type="protein sequence ID" value="KAG8040775.1"/>
    <property type="molecule type" value="Genomic_DNA"/>
</dbReference>
<dbReference type="AlphaFoldDB" id="A0A8J5QS16"/>
<feature type="compositionally biased region" description="Basic residues" evidence="1">
    <location>
        <begin position="110"/>
        <end position="121"/>
    </location>
</feature>
<comment type="caution">
    <text evidence="2">The sequence shown here is derived from an EMBL/GenBank/DDBJ whole genome shotgun (WGS) entry which is preliminary data.</text>
</comment>
<feature type="region of interest" description="Disordered" evidence="1">
    <location>
        <begin position="1"/>
        <end position="30"/>
    </location>
</feature>
<feature type="compositionally biased region" description="Polar residues" evidence="1">
    <location>
        <begin position="1"/>
        <end position="12"/>
    </location>
</feature>
<gene>
    <name evidence="2" type="ORF">GUJ93_ZPchr0792g7099</name>
</gene>
<reference evidence="2" key="2">
    <citation type="submission" date="2021-02" db="EMBL/GenBank/DDBJ databases">
        <authorList>
            <person name="Kimball J.A."/>
            <person name="Haas M.W."/>
            <person name="Macchietto M."/>
            <person name="Kono T."/>
            <person name="Duquette J."/>
            <person name="Shao M."/>
        </authorList>
    </citation>
    <scope>NUCLEOTIDE SEQUENCE</scope>
    <source>
        <tissue evidence="2">Fresh leaf tissue</tissue>
    </source>
</reference>
<keyword evidence="3" id="KW-1185">Reference proteome</keyword>
<evidence type="ECO:0000313" key="2">
    <source>
        <dbReference type="EMBL" id="KAG8040775.1"/>
    </source>
</evidence>
<feature type="compositionally biased region" description="Gly residues" evidence="1">
    <location>
        <begin position="19"/>
        <end position="30"/>
    </location>
</feature>
<organism evidence="2 3">
    <name type="scientific">Zizania palustris</name>
    <name type="common">Northern wild rice</name>
    <dbReference type="NCBI Taxonomy" id="103762"/>
    <lineage>
        <taxon>Eukaryota</taxon>
        <taxon>Viridiplantae</taxon>
        <taxon>Streptophyta</taxon>
        <taxon>Embryophyta</taxon>
        <taxon>Tracheophyta</taxon>
        <taxon>Spermatophyta</taxon>
        <taxon>Magnoliopsida</taxon>
        <taxon>Liliopsida</taxon>
        <taxon>Poales</taxon>
        <taxon>Poaceae</taxon>
        <taxon>BOP clade</taxon>
        <taxon>Oryzoideae</taxon>
        <taxon>Oryzeae</taxon>
        <taxon>Zizaniinae</taxon>
        <taxon>Zizania</taxon>
    </lineage>
</organism>
<sequence>MCSATDLLSTSAFGRHGEAGGGQRARWGGTGRYRDGWEAGGGQRVRWGGAGRCGGDGREARRQAAGEAGGLEVRRWAVSKGRRGVEAVTKRRGGGDQEVRRSGKEVGRRGGGRRTKKPRRT</sequence>
<dbReference type="Proteomes" id="UP000729402">
    <property type="component" value="Unassembled WGS sequence"/>
</dbReference>
<feature type="compositionally biased region" description="Basic and acidic residues" evidence="1">
    <location>
        <begin position="55"/>
        <end position="64"/>
    </location>
</feature>
<protein>
    <submittedName>
        <fullName evidence="2">Uncharacterized protein</fullName>
    </submittedName>
</protein>
<accession>A0A8J5QS16</accession>
<feature type="region of interest" description="Disordered" evidence="1">
    <location>
        <begin position="48"/>
        <end position="67"/>
    </location>
</feature>
<evidence type="ECO:0000313" key="3">
    <source>
        <dbReference type="Proteomes" id="UP000729402"/>
    </source>
</evidence>